<gene>
    <name evidence="3" type="ORF">HYPBUDRAFT_95730</name>
</gene>
<dbReference type="GeneID" id="30998498"/>
<dbReference type="SUPFAM" id="SSF46565">
    <property type="entry name" value="Chaperone J-domain"/>
    <property type="match status" value="1"/>
</dbReference>
<dbReference type="InterPro" id="IPR001623">
    <property type="entry name" value="DnaJ_domain"/>
</dbReference>
<dbReference type="OrthoDB" id="445556at2759"/>
<dbReference type="Gene3D" id="1.10.287.110">
    <property type="entry name" value="DnaJ domain"/>
    <property type="match status" value="1"/>
</dbReference>
<name>A0A1E4RNP6_9ASCO</name>
<accession>A0A1E4RNP6</accession>
<dbReference type="Proteomes" id="UP000095085">
    <property type="component" value="Unassembled WGS sequence"/>
</dbReference>
<feature type="non-terminal residue" evidence="3">
    <location>
        <position position="1"/>
    </location>
</feature>
<dbReference type="PROSITE" id="PS50076">
    <property type="entry name" value="DNAJ_2"/>
    <property type="match status" value="1"/>
</dbReference>
<sequence length="240" mass="28669">NLKPWPRKSNPLPHELYQSLPKYGDSEYPKKLKQTYQKYVKIYHPDISQKTVILNEMNQPISEQEKRDRFDCIQRAYETLKNPNNYDMNQNAYRDFKSTKVHHKMYERSDKFYQASNWEDLYELRFGRKPPSEEEINANKYKILIGVLLVMSLTTGLQVMLAIDKTNEVHNQTAILNLQSMKAMNDSYENFDEGDSRLQRMKRFLLWRRSGILNKDESLNKEKETQLKSEDDQVLKDFAR</sequence>
<keyword evidence="4" id="KW-1185">Reference proteome</keyword>
<evidence type="ECO:0000313" key="4">
    <source>
        <dbReference type="Proteomes" id="UP000095085"/>
    </source>
</evidence>
<reference evidence="4" key="1">
    <citation type="submission" date="2016-05" db="EMBL/GenBank/DDBJ databases">
        <title>Comparative genomics of biotechnologically important yeasts.</title>
        <authorList>
            <consortium name="DOE Joint Genome Institute"/>
            <person name="Riley R."/>
            <person name="Haridas S."/>
            <person name="Wolfe K.H."/>
            <person name="Lopes M.R."/>
            <person name="Hittinger C.T."/>
            <person name="Goker M."/>
            <person name="Salamov A."/>
            <person name="Wisecaver J."/>
            <person name="Long T.M."/>
            <person name="Aerts A.L."/>
            <person name="Barry K."/>
            <person name="Choi C."/>
            <person name="Clum A."/>
            <person name="Coughlan A.Y."/>
            <person name="Deshpande S."/>
            <person name="Douglass A.P."/>
            <person name="Hanson S.J."/>
            <person name="Klenk H.-P."/>
            <person name="Labutti K."/>
            <person name="Lapidus A."/>
            <person name="Lindquist E."/>
            <person name="Lipzen A."/>
            <person name="Meier-Kolthoff J.P."/>
            <person name="Ohm R.A."/>
            <person name="Otillar R.P."/>
            <person name="Pangilinan J."/>
            <person name="Peng Y."/>
            <person name="Rokas A."/>
            <person name="Rosa C.A."/>
            <person name="Scheuner C."/>
            <person name="Sibirny A.A."/>
            <person name="Slot J.C."/>
            <person name="Stielow J.B."/>
            <person name="Sun H."/>
            <person name="Kurtzman C.P."/>
            <person name="Blackwell M."/>
            <person name="Grigoriev I.V."/>
            <person name="Jeffries T.W."/>
        </authorList>
    </citation>
    <scope>NUCLEOTIDE SEQUENCE [LARGE SCALE GENOMIC DNA]</scope>
    <source>
        <strain evidence="4">NRRL Y-1933</strain>
    </source>
</reference>
<protein>
    <recommendedName>
        <fullName evidence="2">J domain-containing protein</fullName>
    </recommendedName>
</protein>
<evidence type="ECO:0000313" key="3">
    <source>
        <dbReference type="EMBL" id="ODV68904.1"/>
    </source>
</evidence>
<feature type="region of interest" description="Disordered" evidence="1">
    <location>
        <begin position="221"/>
        <end position="240"/>
    </location>
</feature>
<feature type="non-terminal residue" evidence="3">
    <location>
        <position position="240"/>
    </location>
</feature>
<evidence type="ECO:0000259" key="2">
    <source>
        <dbReference type="PROSITE" id="PS50076"/>
    </source>
</evidence>
<dbReference type="InterPro" id="IPR036869">
    <property type="entry name" value="J_dom_sf"/>
</dbReference>
<proteinExistence type="predicted"/>
<dbReference type="EMBL" id="KV454539">
    <property type="protein sequence ID" value="ODV68904.1"/>
    <property type="molecule type" value="Genomic_DNA"/>
</dbReference>
<dbReference type="AlphaFoldDB" id="A0A1E4RNP6"/>
<organism evidence="3 4">
    <name type="scientific">Hyphopichia burtonii NRRL Y-1933</name>
    <dbReference type="NCBI Taxonomy" id="984485"/>
    <lineage>
        <taxon>Eukaryota</taxon>
        <taxon>Fungi</taxon>
        <taxon>Dikarya</taxon>
        <taxon>Ascomycota</taxon>
        <taxon>Saccharomycotina</taxon>
        <taxon>Pichiomycetes</taxon>
        <taxon>Debaryomycetaceae</taxon>
        <taxon>Hyphopichia</taxon>
    </lineage>
</organism>
<evidence type="ECO:0000256" key="1">
    <source>
        <dbReference type="SAM" id="MobiDB-lite"/>
    </source>
</evidence>
<dbReference type="RefSeq" id="XP_020077971.1">
    <property type="nucleotide sequence ID" value="XM_020223949.1"/>
</dbReference>
<dbReference type="STRING" id="984485.A0A1E4RNP6"/>
<feature type="domain" description="J" evidence="2">
    <location>
        <begin position="15"/>
        <end position="97"/>
    </location>
</feature>